<evidence type="ECO:0000313" key="7">
    <source>
        <dbReference type="EMBL" id="KIK29985.1"/>
    </source>
</evidence>
<dbReference type="EMBL" id="KN833688">
    <property type="protein sequence ID" value="KIK29985.1"/>
    <property type="molecule type" value="Genomic_DNA"/>
</dbReference>
<dbReference type="SUPFAM" id="SSF52833">
    <property type="entry name" value="Thioredoxin-like"/>
    <property type="match status" value="1"/>
</dbReference>
<feature type="domain" description="Thioredoxin" evidence="6">
    <location>
        <begin position="1"/>
        <end position="104"/>
    </location>
</feature>
<dbReference type="OrthoDB" id="2121326at2759"/>
<dbReference type="GO" id="GO:0015035">
    <property type="term" value="F:protein-disulfide reductase activity"/>
    <property type="evidence" value="ECO:0007669"/>
    <property type="project" value="InterPro"/>
</dbReference>
<dbReference type="FunFam" id="3.40.30.10:FF:000245">
    <property type="entry name" value="Thioredoxin"/>
    <property type="match status" value="1"/>
</dbReference>
<dbReference type="HOGENOM" id="CLU_090389_14_0_1"/>
<keyword evidence="5" id="KW-0676">Redox-active center</keyword>
<dbReference type="NCBIfam" id="TIGR01068">
    <property type="entry name" value="thioredoxin"/>
    <property type="match status" value="1"/>
</dbReference>
<evidence type="ECO:0000256" key="1">
    <source>
        <dbReference type="ARBA" id="ARBA00020570"/>
    </source>
</evidence>
<feature type="site" description="Contributes to redox potential value" evidence="4">
    <location>
        <position position="32"/>
    </location>
</feature>
<dbReference type="STRING" id="765257.A0A0C9YY03"/>
<evidence type="ECO:0000256" key="5">
    <source>
        <dbReference type="PIRSR" id="PIRSR000077-4"/>
    </source>
</evidence>
<sequence length="105" mass="11884">MVEAVNSYEEFQELINGDEPVIFDFYADWCGPCRMISPIFERLSKQFTAVRFRKVNIDQQERVSEELQIRSIPAFIVFQRGNRVNEVVGANPASLEAAVSALAVA</sequence>
<dbReference type="PIRSF" id="PIRSF000077">
    <property type="entry name" value="Thioredoxin"/>
    <property type="match status" value="1"/>
</dbReference>
<comment type="similarity">
    <text evidence="3">Belongs to the thioredoxin family.</text>
</comment>
<dbReference type="PROSITE" id="PS51352">
    <property type="entry name" value="THIOREDOXIN_2"/>
    <property type="match status" value="1"/>
</dbReference>
<evidence type="ECO:0000256" key="2">
    <source>
        <dbReference type="ARBA" id="ARBA00023157"/>
    </source>
</evidence>
<proteinExistence type="inferred from homology"/>
<protein>
    <recommendedName>
        <fullName evidence="1 3">Thioredoxin</fullName>
    </recommendedName>
</protein>
<dbReference type="InterPro" id="IPR036249">
    <property type="entry name" value="Thioredoxin-like_sf"/>
</dbReference>
<feature type="site" description="Deprotonates C-terminal active site Cys" evidence="4">
    <location>
        <position position="24"/>
    </location>
</feature>
<organism evidence="7 8">
    <name type="scientific">Pisolithus microcarpus 441</name>
    <dbReference type="NCBI Taxonomy" id="765257"/>
    <lineage>
        <taxon>Eukaryota</taxon>
        <taxon>Fungi</taxon>
        <taxon>Dikarya</taxon>
        <taxon>Basidiomycota</taxon>
        <taxon>Agaricomycotina</taxon>
        <taxon>Agaricomycetes</taxon>
        <taxon>Agaricomycetidae</taxon>
        <taxon>Boletales</taxon>
        <taxon>Sclerodermatineae</taxon>
        <taxon>Pisolithaceae</taxon>
        <taxon>Pisolithus</taxon>
    </lineage>
</organism>
<keyword evidence="8" id="KW-1185">Reference proteome</keyword>
<evidence type="ECO:0000256" key="4">
    <source>
        <dbReference type="PIRSR" id="PIRSR000077-1"/>
    </source>
</evidence>
<evidence type="ECO:0000313" key="8">
    <source>
        <dbReference type="Proteomes" id="UP000054018"/>
    </source>
</evidence>
<feature type="site" description="Contributes to redox potential value" evidence="4">
    <location>
        <position position="31"/>
    </location>
</feature>
<dbReference type="CDD" id="cd02947">
    <property type="entry name" value="TRX_family"/>
    <property type="match status" value="1"/>
</dbReference>
<dbReference type="AlphaFoldDB" id="A0A0C9YY03"/>
<feature type="active site" description="Nucleophile" evidence="4">
    <location>
        <position position="30"/>
    </location>
</feature>
<dbReference type="InterPro" id="IPR013766">
    <property type="entry name" value="Thioredoxin_domain"/>
</dbReference>
<reference evidence="7 8" key="1">
    <citation type="submission" date="2014-04" db="EMBL/GenBank/DDBJ databases">
        <authorList>
            <consortium name="DOE Joint Genome Institute"/>
            <person name="Kuo A."/>
            <person name="Kohler A."/>
            <person name="Costa M.D."/>
            <person name="Nagy L.G."/>
            <person name="Floudas D."/>
            <person name="Copeland A."/>
            <person name="Barry K.W."/>
            <person name="Cichocki N."/>
            <person name="Veneault-Fourrey C."/>
            <person name="LaButti K."/>
            <person name="Lindquist E.A."/>
            <person name="Lipzen A."/>
            <person name="Lundell T."/>
            <person name="Morin E."/>
            <person name="Murat C."/>
            <person name="Sun H."/>
            <person name="Tunlid A."/>
            <person name="Henrissat B."/>
            <person name="Grigoriev I.V."/>
            <person name="Hibbett D.S."/>
            <person name="Martin F."/>
            <person name="Nordberg H.P."/>
            <person name="Cantor M.N."/>
            <person name="Hua S.X."/>
        </authorList>
    </citation>
    <scope>NUCLEOTIDE SEQUENCE [LARGE SCALE GENOMIC DNA]</scope>
    <source>
        <strain evidence="7 8">441</strain>
    </source>
</reference>
<evidence type="ECO:0000256" key="3">
    <source>
        <dbReference type="PIRNR" id="PIRNR000077"/>
    </source>
</evidence>
<dbReference type="Proteomes" id="UP000054018">
    <property type="component" value="Unassembled WGS sequence"/>
</dbReference>
<accession>A0A0C9YY03</accession>
<name>A0A0C9YY03_9AGAM</name>
<evidence type="ECO:0000259" key="6">
    <source>
        <dbReference type="PROSITE" id="PS51352"/>
    </source>
</evidence>
<reference evidence="8" key="2">
    <citation type="submission" date="2015-01" db="EMBL/GenBank/DDBJ databases">
        <title>Evolutionary Origins and Diversification of the Mycorrhizal Mutualists.</title>
        <authorList>
            <consortium name="DOE Joint Genome Institute"/>
            <consortium name="Mycorrhizal Genomics Consortium"/>
            <person name="Kohler A."/>
            <person name="Kuo A."/>
            <person name="Nagy L.G."/>
            <person name="Floudas D."/>
            <person name="Copeland A."/>
            <person name="Barry K.W."/>
            <person name="Cichocki N."/>
            <person name="Veneault-Fourrey C."/>
            <person name="LaButti K."/>
            <person name="Lindquist E.A."/>
            <person name="Lipzen A."/>
            <person name="Lundell T."/>
            <person name="Morin E."/>
            <person name="Murat C."/>
            <person name="Riley R."/>
            <person name="Ohm R."/>
            <person name="Sun H."/>
            <person name="Tunlid A."/>
            <person name="Henrissat B."/>
            <person name="Grigoriev I.V."/>
            <person name="Hibbett D.S."/>
            <person name="Martin F."/>
        </authorList>
    </citation>
    <scope>NUCLEOTIDE SEQUENCE [LARGE SCALE GENOMIC DNA]</scope>
    <source>
        <strain evidence="8">441</strain>
    </source>
</reference>
<dbReference type="PRINTS" id="PR00421">
    <property type="entry name" value="THIOREDOXIN"/>
</dbReference>
<dbReference type="Pfam" id="PF00085">
    <property type="entry name" value="Thioredoxin"/>
    <property type="match status" value="1"/>
</dbReference>
<dbReference type="InterPro" id="IPR005746">
    <property type="entry name" value="Thioredoxin"/>
</dbReference>
<feature type="disulfide bond" description="Redox-active" evidence="5">
    <location>
        <begin position="30"/>
        <end position="33"/>
    </location>
</feature>
<gene>
    <name evidence="7" type="ORF">PISMIDRAFT_671980</name>
</gene>
<keyword evidence="2 5" id="KW-1015">Disulfide bond</keyword>
<feature type="active site" description="Nucleophile" evidence="4">
    <location>
        <position position="33"/>
    </location>
</feature>
<dbReference type="Gene3D" id="3.40.30.10">
    <property type="entry name" value="Glutaredoxin"/>
    <property type="match status" value="1"/>
</dbReference>
<dbReference type="PANTHER" id="PTHR46115">
    <property type="entry name" value="THIOREDOXIN-LIKE PROTEIN 1"/>
    <property type="match status" value="1"/>
</dbReference>